<dbReference type="AlphaFoldDB" id="A0A4U5MR60"/>
<reference evidence="1 2" key="1">
    <citation type="journal article" date="2015" name="Genome Biol.">
        <title>Comparative genomics of Steinernema reveals deeply conserved gene regulatory networks.</title>
        <authorList>
            <person name="Dillman A.R."/>
            <person name="Macchietto M."/>
            <person name="Porter C.F."/>
            <person name="Rogers A."/>
            <person name="Williams B."/>
            <person name="Antoshechkin I."/>
            <person name="Lee M.M."/>
            <person name="Goodwin Z."/>
            <person name="Lu X."/>
            <person name="Lewis E.E."/>
            <person name="Goodrich-Blair H."/>
            <person name="Stock S.P."/>
            <person name="Adams B.J."/>
            <person name="Sternberg P.W."/>
            <person name="Mortazavi A."/>
        </authorList>
    </citation>
    <scope>NUCLEOTIDE SEQUENCE [LARGE SCALE GENOMIC DNA]</scope>
    <source>
        <strain evidence="1 2">ALL</strain>
    </source>
</reference>
<organism evidence="1 2">
    <name type="scientific">Steinernema carpocapsae</name>
    <name type="common">Entomopathogenic nematode</name>
    <dbReference type="NCBI Taxonomy" id="34508"/>
    <lineage>
        <taxon>Eukaryota</taxon>
        <taxon>Metazoa</taxon>
        <taxon>Ecdysozoa</taxon>
        <taxon>Nematoda</taxon>
        <taxon>Chromadorea</taxon>
        <taxon>Rhabditida</taxon>
        <taxon>Tylenchina</taxon>
        <taxon>Panagrolaimomorpha</taxon>
        <taxon>Strongyloidoidea</taxon>
        <taxon>Steinernematidae</taxon>
        <taxon>Steinernema</taxon>
    </lineage>
</organism>
<protein>
    <submittedName>
        <fullName evidence="1">Uncharacterized protein</fullName>
    </submittedName>
</protein>
<accession>A0A4U5MR60</accession>
<dbReference type="EMBL" id="AZBU02000006">
    <property type="protein sequence ID" value="TKR72147.1"/>
    <property type="molecule type" value="Genomic_DNA"/>
</dbReference>
<evidence type="ECO:0000313" key="1">
    <source>
        <dbReference type="EMBL" id="TKR72147.1"/>
    </source>
</evidence>
<evidence type="ECO:0000313" key="2">
    <source>
        <dbReference type="Proteomes" id="UP000298663"/>
    </source>
</evidence>
<name>A0A4U5MR60_STECR</name>
<keyword evidence="2" id="KW-1185">Reference proteome</keyword>
<sequence length="108" mass="12404">MSSQRHYNVNNSLQVRCGTAACFLFADLLSDRKELMEFSVSYYRRTPFEELPPHIVRVFVGIARQMEAQHPAVTLECSTWLGKPSFAVITPRAVPRNTVIESRFWTTP</sequence>
<gene>
    <name evidence="1" type="ORF">L596_019649</name>
</gene>
<dbReference type="Proteomes" id="UP000298663">
    <property type="component" value="Unassembled WGS sequence"/>
</dbReference>
<proteinExistence type="predicted"/>
<comment type="caution">
    <text evidence="1">The sequence shown here is derived from an EMBL/GenBank/DDBJ whole genome shotgun (WGS) entry which is preliminary data.</text>
</comment>
<reference evidence="1 2" key="2">
    <citation type="journal article" date="2019" name="G3 (Bethesda)">
        <title>Hybrid Assembly of the Genome of the Entomopathogenic Nematode Steinernema carpocapsae Identifies the X-Chromosome.</title>
        <authorList>
            <person name="Serra L."/>
            <person name="Macchietto M."/>
            <person name="Macias-Munoz A."/>
            <person name="McGill C.J."/>
            <person name="Rodriguez I.M."/>
            <person name="Rodriguez B."/>
            <person name="Murad R."/>
            <person name="Mortazavi A."/>
        </authorList>
    </citation>
    <scope>NUCLEOTIDE SEQUENCE [LARGE SCALE GENOMIC DNA]</scope>
    <source>
        <strain evidence="1 2">ALL</strain>
    </source>
</reference>